<dbReference type="GO" id="GO:0000785">
    <property type="term" value="C:chromatin"/>
    <property type="evidence" value="ECO:0007669"/>
    <property type="project" value="TreeGrafter"/>
</dbReference>
<dbReference type="GO" id="GO:0000981">
    <property type="term" value="F:DNA-binding transcription factor activity, RNA polymerase II-specific"/>
    <property type="evidence" value="ECO:0007669"/>
    <property type="project" value="InterPro"/>
</dbReference>
<dbReference type="RefSeq" id="XP_043049051.1">
    <property type="nucleotide sequence ID" value="XM_043191408.1"/>
</dbReference>
<evidence type="ECO:0000256" key="8">
    <source>
        <dbReference type="SAM" id="MobiDB-lite"/>
    </source>
</evidence>
<dbReference type="PANTHER" id="PTHR40626:SF11">
    <property type="entry name" value="ZINC FINGER PROTEIN YPR022C"/>
    <property type="match status" value="1"/>
</dbReference>
<evidence type="ECO:0000256" key="6">
    <source>
        <dbReference type="ARBA" id="ARBA00023242"/>
    </source>
</evidence>
<protein>
    <recommendedName>
        <fullName evidence="9">C2H2-type domain-containing protein</fullName>
    </recommendedName>
</protein>
<feature type="domain" description="C2H2-type" evidence="9">
    <location>
        <begin position="47"/>
        <end position="75"/>
    </location>
</feature>
<comment type="subcellular location">
    <subcellularLocation>
        <location evidence="1">Nucleus</location>
    </subcellularLocation>
</comment>
<dbReference type="EMBL" id="JAHMUF010000011">
    <property type="protein sequence ID" value="KAG7193503.1"/>
    <property type="molecule type" value="Genomic_DNA"/>
</dbReference>
<dbReference type="InterPro" id="IPR051059">
    <property type="entry name" value="VerF-like"/>
</dbReference>
<dbReference type="Gene3D" id="3.30.160.60">
    <property type="entry name" value="Classic Zinc Finger"/>
    <property type="match status" value="2"/>
</dbReference>
<accession>A0A9P7V8Z7</accession>
<evidence type="ECO:0000313" key="11">
    <source>
        <dbReference type="Proteomes" id="UP000790833"/>
    </source>
</evidence>
<dbReference type="Proteomes" id="UP000790833">
    <property type="component" value="Unassembled WGS sequence"/>
</dbReference>
<keyword evidence="6" id="KW-0539">Nucleus</keyword>
<dbReference type="SMART" id="SM00355">
    <property type="entry name" value="ZnF_C2H2"/>
    <property type="match status" value="2"/>
</dbReference>
<evidence type="ECO:0000256" key="5">
    <source>
        <dbReference type="ARBA" id="ARBA00022833"/>
    </source>
</evidence>
<evidence type="ECO:0000256" key="1">
    <source>
        <dbReference type="ARBA" id="ARBA00004123"/>
    </source>
</evidence>
<dbReference type="SUPFAM" id="SSF57667">
    <property type="entry name" value="beta-beta-alpha zinc fingers"/>
    <property type="match status" value="1"/>
</dbReference>
<evidence type="ECO:0000313" key="10">
    <source>
        <dbReference type="EMBL" id="KAG7193503.1"/>
    </source>
</evidence>
<dbReference type="PROSITE" id="PS00028">
    <property type="entry name" value="ZINC_FINGER_C2H2_1"/>
    <property type="match status" value="2"/>
</dbReference>
<name>A0A9P7V8Z7_9ASCO</name>
<keyword evidence="3" id="KW-0677">Repeat</keyword>
<gene>
    <name evidence="10" type="ORF">KQ657_000570</name>
</gene>
<dbReference type="GeneID" id="66113944"/>
<dbReference type="PANTHER" id="PTHR40626">
    <property type="entry name" value="MIP31509P"/>
    <property type="match status" value="1"/>
</dbReference>
<dbReference type="AlphaFoldDB" id="A0A9P7V8Z7"/>
<dbReference type="GO" id="GO:0005634">
    <property type="term" value="C:nucleus"/>
    <property type="evidence" value="ECO:0007669"/>
    <property type="project" value="UniProtKB-SubCell"/>
</dbReference>
<feature type="compositionally biased region" description="Polar residues" evidence="8">
    <location>
        <begin position="329"/>
        <end position="341"/>
    </location>
</feature>
<reference evidence="10" key="1">
    <citation type="submission" date="2021-03" db="EMBL/GenBank/DDBJ databases">
        <authorList>
            <person name="Palmer J.M."/>
        </authorList>
    </citation>
    <scope>NUCLEOTIDE SEQUENCE</scope>
    <source>
        <strain evidence="10">ARV_011</strain>
    </source>
</reference>
<evidence type="ECO:0000256" key="7">
    <source>
        <dbReference type="PROSITE-ProRule" id="PRU00042"/>
    </source>
</evidence>
<sequence length="373" mass="40468">MNRPNYGTKTAGGNPRIYNCRVCDRAFTREEHLTRHTQSTHNKLKPFCCGICSRPFSRRDLLLRHAKNLHQGSELAVSRIRRLYKRAGPGGDPISNSGPDAGIMGEDESPENSPSYGSPASPELGPSLPMTTSSSTSSLIPHLAYKQSTSAFQSSASTLLAAAAAASSSLPKDTANPMNNPPQMRVRSVSNPTSLPPLMGIPINSVHRRMSNQEITTFSERIPSNKSNNSNNIISSTYPMYSKVPTVHHHHNNNNINNKNKINNNSNNMISNNHHHNMHMQLSNSFSSATIPPLYPSTYTTAPPLMSPVMPSTLPSINSHTKLPDPSEASPQTGLGATTVPSPIEEDGAEAMNSTPTKKGKKKQKMSVQMLVS</sequence>
<evidence type="ECO:0000259" key="9">
    <source>
        <dbReference type="PROSITE" id="PS50157"/>
    </source>
</evidence>
<keyword evidence="5" id="KW-0862">Zinc</keyword>
<feature type="region of interest" description="Disordered" evidence="8">
    <location>
        <begin position="87"/>
        <end position="136"/>
    </location>
</feature>
<organism evidence="10 11">
    <name type="scientific">Scheffersomyces spartinae</name>
    <dbReference type="NCBI Taxonomy" id="45513"/>
    <lineage>
        <taxon>Eukaryota</taxon>
        <taxon>Fungi</taxon>
        <taxon>Dikarya</taxon>
        <taxon>Ascomycota</taxon>
        <taxon>Saccharomycotina</taxon>
        <taxon>Pichiomycetes</taxon>
        <taxon>Debaryomycetaceae</taxon>
        <taxon>Scheffersomyces</taxon>
    </lineage>
</organism>
<dbReference type="InterPro" id="IPR013087">
    <property type="entry name" value="Znf_C2H2_type"/>
</dbReference>
<feature type="domain" description="C2H2-type" evidence="9">
    <location>
        <begin position="18"/>
        <end position="46"/>
    </location>
</feature>
<dbReference type="OrthoDB" id="10018191at2759"/>
<keyword evidence="4 7" id="KW-0863">Zinc-finger</keyword>
<dbReference type="PROSITE" id="PS50157">
    <property type="entry name" value="ZINC_FINGER_C2H2_2"/>
    <property type="match status" value="2"/>
</dbReference>
<dbReference type="InterPro" id="IPR036236">
    <property type="entry name" value="Znf_C2H2_sf"/>
</dbReference>
<dbReference type="GO" id="GO:0000978">
    <property type="term" value="F:RNA polymerase II cis-regulatory region sequence-specific DNA binding"/>
    <property type="evidence" value="ECO:0007669"/>
    <property type="project" value="InterPro"/>
</dbReference>
<proteinExistence type="predicted"/>
<feature type="region of interest" description="Disordered" evidence="8">
    <location>
        <begin position="310"/>
        <end position="373"/>
    </location>
</feature>
<dbReference type="GO" id="GO:0008270">
    <property type="term" value="F:zinc ion binding"/>
    <property type="evidence" value="ECO:0007669"/>
    <property type="project" value="UniProtKB-KW"/>
</dbReference>
<keyword evidence="11" id="KW-1185">Reference proteome</keyword>
<evidence type="ECO:0000256" key="2">
    <source>
        <dbReference type="ARBA" id="ARBA00022723"/>
    </source>
</evidence>
<comment type="caution">
    <text evidence="10">The sequence shown here is derived from an EMBL/GenBank/DDBJ whole genome shotgun (WGS) entry which is preliminary data.</text>
</comment>
<evidence type="ECO:0000256" key="3">
    <source>
        <dbReference type="ARBA" id="ARBA00022737"/>
    </source>
</evidence>
<keyword evidence="2" id="KW-0479">Metal-binding</keyword>
<evidence type="ECO:0000256" key="4">
    <source>
        <dbReference type="ARBA" id="ARBA00022771"/>
    </source>
</evidence>